<organism evidence="1 2">
    <name type="scientific">Ixodes persulcatus</name>
    <name type="common">Taiga tick</name>
    <dbReference type="NCBI Taxonomy" id="34615"/>
    <lineage>
        <taxon>Eukaryota</taxon>
        <taxon>Metazoa</taxon>
        <taxon>Ecdysozoa</taxon>
        <taxon>Arthropoda</taxon>
        <taxon>Chelicerata</taxon>
        <taxon>Arachnida</taxon>
        <taxon>Acari</taxon>
        <taxon>Parasitiformes</taxon>
        <taxon>Ixodida</taxon>
        <taxon>Ixodoidea</taxon>
        <taxon>Ixodidae</taxon>
        <taxon>Ixodinae</taxon>
        <taxon>Ixodes</taxon>
    </lineage>
</organism>
<sequence length="243" mass="26983">MERLETLRSPGTLPGTRRALPGFAVDDVVTEPSSRIFEMPAYKLVDYKVPSSGRLAALLFTYAGVDFEYVTLEKSKAAEAEAAAPFGSLPVLYLDGEMLGSDYAICVFIAREHGLEGKDSKEAAKCATIVTGIASLFASVRRTKSQNLAPDDDKLSEAKDLREKVPRYLRYFEKLLKQNNTDYFVGNQLTWADLAVTFSCQQLLQRFQGALDRHPQLKAHYERVTALPRVKAFLAEHAAAADR</sequence>
<dbReference type="EMBL" id="JABSTQ010007248">
    <property type="protein sequence ID" value="KAG0436016.1"/>
    <property type="molecule type" value="Genomic_DNA"/>
</dbReference>
<keyword evidence="2" id="KW-1185">Reference proteome</keyword>
<gene>
    <name evidence="1" type="ORF">HPB47_018192</name>
</gene>
<proteinExistence type="predicted"/>
<reference evidence="1 2" key="1">
    <citation type="journal article" date="2020" name="Cell">
        <title>Large-Scale Comparative Analyses of Tick Genomes Elucidate Their Genetic Diversity and Vector Capacities.</title>
        <authorList>
            <consortium name="Tick Genome and Microbiome Consortium (TIGMIC)"/>
            <person name="Jia N."/>
            <person name="Wang J."/>
            <person name="Shi W."/>
            <person name="Du L."/>
            <person name="Sun Y."/>
            <person name="Zhan W."/>
            <person name="Jiang J.F."/>
            <person name="Wang Q."/>
            <person name="Zhang B."/>
            <person name="Ji P."/>
            <person name="Bell-Sakyi L."/>
            <person name="Cui X.M."/>
            <person name="Yuan T.T."/>
            <person name="Jiang B.G."/>
            <person name="Yang W.F."/>
            <person name="Lam T.T."/>
            <person name="Chang Q.C."/>
            <person name="Ding S.J."/>
            <person name="Wang X.J."/>
            <person name="Zhu J.G."/>
            <person name="Ruan X.D."/>
            <person name="Zhao L."/>
            <person name="Wei J.T."/>
            <person name="Ye R.Z."/>
            <person name="Que T.C."/>
            <person name="Du C.H."/>
            <person name="Zhou Y.H."/>
            <person name="Cheng J.X."/>
            <person name="Dai P.F."/>
            <person name="Guo W.B."/>
            <person name="Han X.H."/>
            <person name="Huang E.J."/>
            <person name="Li L.F."/>
            <person name="Wei W."/>
            <person name="Gao Y.C."/>
            <person name="Liu J.Z."/>
            <person name="Shao H.Z."/>
            <person name="Wang X."/>
            <person name="Wang C.C."/>
            <person name="Yang T.C."/>
            <person name="Huo Q.B."/>
            <person name="Li W."/>
            <person name="Chen H.Y."/>
            <person name="Chen S.E."/>
            <person name="Zhou L.G."/>
            <person name="Ni X.B."/>
            <person name="Tian J.H."/>
            <person name="Sheng Y."/>
            <person name="Liu T."/>
            <person name="Pan Y.S."/>
            <person name="Xia L.Y."/>
            <person name="Li J."/>
            <person name="Zhao F."/>
            <person name="Cao W.C."/>
        </authorList>
    </citation>
    <scope>NUCLEOTIDE SEQUENCE [LARGE SCALE GENOMIC DNA]</scope>
    <source>
        <strain evidence="1">Iper-2018</strain>
    </source>
</reference>
<name>A0AC60QLE6_IXOPE</name>
<accession>A0AC60QLE6</accession>
<evidence type="ECO:0000313" key="2">
    <source>
        <dbReference type="Proteomes" id="UP000805193"/>
    </source>
</evidence>
<protein>
    <submittedName>
        <fullName evidence="1">Uncharacterized protein</fullName>
    </submittedName>
</protein>
<evidence type="ECO:0000313" key="1">
    <source>
        <dbReference type="EMBL" id="KAG0436016.1"/>
    </source>
</evidence>
<comment type="caution">
    <text evidence="1">The sequence shown here is derived from an EMBL/GenBank/DDBJ whole genome shotgun (WGS) entry which is preliminary data.</text>
</comment>
<dbReference type="Proteomes" id="UP000805193">
    <property type="component" value="Unassembled WGS sequence"/>
</dbReference>